<feature type="compositionally biased region" description="Polar residues" evidence="1">
    <location>
        <begin position="169"/>
        <end position="188"/>
    </location>
</feature>
<feature type="compositionally biased region" description="Polar residues" evidence="1">
    <location>
        <begin position="27"/>
        <end position="37"/>
    </location>
</feature>
<dbReference type="AlphaFoldDB" id="A0A2J6QX72"/>
<sequence>MSRTASTSTQQTSSSGPSASTPSLSRATTQASSVPSFSPSNPIDDFVLFPEDDSWNADMDLGQFNFDINVDLGDQSMNSGSLFDFSFDQQPVAQSNTFGYTPVMNDQYGLGQWAEPQGFQPTPNLGQLDANWQSGWLQAESLISPTTLNPLLSDGVDWSLLESTMIGSSPDSTGIATNNELSEASASDQPRRSRKRRAAETLEQSADVSRNNLDIGILDPSDQQNSERLQYQAVSNSSAGSSSTFGDISQLQNAAQLVSKSLRRIKRAPAKYIALGEELQQLEGTLARLQQQAETNLPASDMVTIRSLSAQLQVLLPSVDQAVGNGRRNKLSQSLRPHHARELEVAARRLSRSLCATINSVEAHDSTNTSTDNYPVLNSGRNLQLQVSPSVSRVARQTPDSSLSAQASDSTNRVRNIELSLGSEMVAPQVAQRGNVNIDCVAPALLAASGLVRQPVLPEPMPSDFSALGEERSRPIERRLQSQQSRIDILESAVSRTSTVDDGLRRTATSEVIRSSTNDLHEAQRSGGLTTSQPSRSIIAAPFFSADSTLRQEELENRPSVTSTIAGASDATRTQHLSLSHNSVNAEATEIGQQSSTVLQTTAPPSVGKTQQNLAGALAILGSIALASSVRRPPCLACIPLRFKF</sequence>
<reference evidence="2 3" key="1">
    <citation type="submission" date="2016-04" db="EMBL/GenBank/DDBJ databases">
        <title>A degradative enzymes factory behind the ericoid mycorrhizal symbiosis.</title>
        <authorList>
            <consortium name="DOE Joint Genome Institute"/>
            <person name="Martino E."/>
            <person name="Morin E."/>
            <person name="Grelet G."/>
            <person name="Kuo A."/>
            <person name="Kohler A."/>
            <person name="Daghino S."/>
            <person name="Barry K."/>
            <person name="Choi C."/>
            <person name="Cichocki N."/>
            <person name="Clum A."/>
            <person name="Copeland A."/>
            <person name="Hainaut M."/>
            <person name="Haridas S."/>
            <person name="Labutti K."/>
            <person name="Lindquist E."/>
            <person name="Lipzen A."/>
            <person name="Khouja H.-R."/>
            <person name="Murat C."/>
            <person name="Ohm R."/>
            <person name="Olson A."/>
            <person name="Spatafora J."/>
            <person name="Veneault-Fourrey C."/>
            <person name="Henrissat B."/>
            <person name="Grigoriev I."/>
            <person name="Martin F."/>
            <person name="Perotto S."/>
        </authorList>
    </citation>
    <scope>NUCLEOTIDE SEQUENCE [LARGE SCALE GENOMIC DNA]</scope>
    <source>
        <strain evidence="2 3">F</strain>
    </source>
</reference>
<dbReference type="EMBL" id="KZ613965">
    <property type="protein sequence ID" value="PMD30855.1"/>
    <property type="molecule type" value="Genomic_DNA"/>
</dbReference>
<name>A0A2J6QX72_HYAVF</name>
<dbReference type="STRING" id="1149755.A0A2J6QX72"/>
<accession>A0A2J6QX72</accession>
<feature type="compositionally biased region" description="Low complexity" evidence="1">
    <location>
        <begin position="1"/>
        <end position="26"/>
    </location>
</feature>
<feature type="compositionally biased region" description="Polar residues" evidence="1">
    <location>
        <begin position="398"/>
        <end position="411"/>
    </location>
</feature>
<feature type="region of interest" description="Disordered" evidence="1">
    <location>
        <begin position="169"/>
        <end position="206"/>
    </location>
</feature>
<evidence type="ECO:0000256" key="1">
    <source>
        <dbReference type="SAM" id="MobiDB-lite"/>
    </source>
</evidence>
<feature type="region of interest" description="Disordered" evidence="1">
    <location>
        <begin position="1"/>
        <end position="37"/>
    </location>
</feature>
<keyword evidence="3" id="KW-1185">Reference proteome</keyword>
<protein>
    <submittedName>
        <fullName evidence="2">Uncharacterized protein</fullName>
    </submittedName>
</protein>
<gene>
    <name evidence="2" type="ORF">L207DRAFT_202111</name>
</gene>
<dbReference type="Proteomes" id="UP000235786">
    <property type="component" value="Unassembled WGS sequence"/>
</dbReference>
<proteinExistence type="predicted"/>
<dbReference type="OrthoDB" id="4850804at2759"/>
<evidence type="ECO:0000313" key="3">
    <source>
        <dbReference type="Proteomes" id="UP000235786"/>
    </source>
</evidence>
<feature type="region of interest" description="Disordered" evidence="1">
    <location>
        <begin position="387"/>
        <end position="411"/>
    </location>
</feature>
<organism evidence="2 3">
    <name type="scientific">Hyaloscypha variabilis (strain UAMH 11265 / GT02V1 / F)</name>
    <name type="common">Meliniomyces variabilis</name>
    <dbReference type="NCBI Taxonomy" id="1149755"/>
    <lineage>
        <taxon>Eukaryota</taxon>
        <taxon>Fungi</taxon>
        <taxon>Dikarya</taxon>
        <taxon>Ascomycota</taxon>
        <taxon>Pezizomycotina</taxon>
        <taxon>Leotiomycetes</taxon>
        <taxon>Helotiales</taxon>
        <taxon>Hyaloscyphaceae</taxon>
        <taxon>Hyaloscypha</taxon>
        <taxon>Hyaloscypha variabilis</taxon>
    </lineage>
</organism>
<evidence type="ECO:0000313" key="2">
    <source>
        <dbReference type="EMBL" id="PMD30855.1"/>
    </source>
</evidence>